<dbReference type="GO" id="GO:0043565">
    <property type="term" value="F:sequence-specific DNA binding"/>
    <property type="evidence" value="ECO:0007669"/>
    <property type="project" value="TreeGrafter"/>
</dbReference>
<dbReference type="AlphaFoldDB" id="A0A5B0DWR2"/>
<accession>A0A5B0DWR2</accession>
<keyword evidence="3" id="KW-0238">DNA-binding</keyword>
<dbReference type="InterPro" id="IPR005119">
    <property type="entry name" value="LysR_subst-bd"/>
</dbReference>
<dbReference type="Pfam" id="PF00126">
    <property type="entry name" value="HTH_1"/>
    <property type="match status" value="1"/>
</dbReference>
<dbReference type="Gene3D" id="3.40.190.10">
    <property type="entry name" value="Periplasmic binding protein-like II"/>
    <property type="match status" value="2"/>
</dbReference>
<dbReference type="GO" id="GO:0006351">
    <property type="term" value="P:DNA-templated transcription"/>
    <property type="evidence" value="ECO:0007669"/>
    <property type="project" value="TreeGrafter"/>
</dbReference>
<evidence type="ECO:0000256" key="4">
    <source>
        <dbReference type="ARBA" id="ARBA00023163"/>
    </source>
</evidence>
<dbReference type="PROSITE" id="PS50931">
    <property type="entry name" value="HTH_LYSR"/>
    <property type="match status" value="1"/>
</dbReference>
<evidence type="ECO:0000313" key="6">
    <source>
        <dbReference type="EMBL" id="KAA0971184.1"/>
    </source>
</evidence>
<dbReference type="InterPro" id="IPR036388">
    <property type="entry name" value="WH-like_DNA-bd_sf"/>
</dbReference>
<keyword evidence="2" id="KW-0805">Transcription regulation</keyword>
<evidence type="ECO:0000256" key="1">
    <source>
        <dbReference type="ARBA" id="ARBA00009437"/>
    </source>
</evidence>
<dbReference type="Proteomes" id="UP000324738">
    <property type="component" value="Unassembled WGS sequence"/>
</dbReference>
<evidence type="ECO:0000256" key="2">
    <source>
        <dbReference type="ARBA" id="ARBA00023015"/>
    </source>
</evidence>
<dbReference type="InterPro" id="IPR000847">
    <property type="entry name" value="LysR_HTH_N"/>
</dbReference>
<feature type="domain" description="HTH lysR-type" evidence="5">
    <location>
        <begin position="6"/>
        <end position="63"/>
    </location>
</feature>
<dbReference type="CDD" id="cd08432">
    <property type="entry name" value="PBP2_GcdR_TrpI_HvrB_AmpR_like"/>
    <property type="match status" value="1"/>
</dbReference>
<keyword evidence="4" id="KW-0804">Transcription</keyword>
<gene>
    <name evidence="6" type="ORF">FPY71_12185</name>
</gene>
<dbReference type="PANTHER" id="PTHR30537">
    <property type="entry name" value="HTH-TYPE TRANSCRIPTIONAL REGULATOR"/>
    <property type="match status" value="1"/>
</dbReference>
<dbReference type="InterPro" id="IPR036390">
    <property type="entry name" value="WH_DNA-bd_sf"/>
</dbReference>
<dbReference type="SUPFAM" id="SSF53850">
    <property type="entry name" value="Periplasmic binding protein-like II"/>
    <property type="match status" value="1"/>
</dbReference>
<proteinExistence type="inferred from homology"/>
<dbReference type="EMBL" id="VTWH01000002">
    <property type="protein sequence ID" value="KAA0971184.1"/>
    <property type="molecule type" value="Genomic_DNA"/>
</dbReference>
<evidence type="ECO:0000256" key="3">
    <source>
        <dbReference type="ARBA" id="ARBA00023125"/>
    </source>
</evidence>
<dbReference type="OrthoDB" id="7914859at2"/>
<sequence>MSRHLPPLRAIHAFEAIARLGSVSDAAEELSLTPSAISHRLRRLEEHLNVQLFYRANRRMILTDVGREYLQTVASAFNRIEQASERIVGGMASDVLTVHCPPSFAPSWLLPRIKGFMDAYPTIDLRIHASPEPVDFFKTSTDCEIRYGSADWTGLDVFPLMADSLTPLCTPDIKQRICNLDAVDALSDVPLIFSERAPIGWGEWFRGKSFRRTLNRGLYFDRGYLALQAAAQGLGVALESTIFAEPYLKRGELVRLFEPGFGDVIISGHALVYPPVYREVRKIALFRDWIVAEAQETVSRR</sequence>
<dbReference type="PRINTS" id="PR00039">
    <property type="entry name" value="HTHLYSR"/>
</dbReference>
<reference evidence="6 7" key="1">
    <citation type="submission" date="2019-08" db="EMBL/GenBank/DDBJ databases">
        <title>Aureimonas fodiniaquatilis sp. nov., isolated from a coal mine wastewater.</title>
        <authorList>
            <person name="Kim W."/>
        </authorList>
    </citation>
    <scope>NUCLEOTIDE SEQUENCE [LARGE SCALE GENOMIC DNA]</scope>
    <source>
        <strain evidence="6 7">CAU 1482</strain>
    </source>
</reference>
<comment type="caution">
    <text evidence="6">The sequence shown here is derived from an EMBL/GenBank/DDBJ whole genome shotgun (WGS) entry which is preliminary data.</text>
</comment>
<keyword evidence="7" id="KW-1185">Reference proteome</keyword>
<dbReference type="PANTHER" id="PTHR30537:SF74">
    <property type="entry name" value="HTH-TYPE TRANSCRIPTIONAL REGULATOR TRPI"/>
    <property type="match status" value="1"/>
</dbReference>
<name>A0A5B0DWR2_9HYPH</name>
<dbReference type="InterPro" id="IPR058163">
    <property type="entry name" value="LysR-type_TF_proteobact-type"/>
</dbReference>
<dbReference type="Pfam" id="PF03466">
    <property type="entry name" value="LysR_substrate"/>
    <property type="match status" value="1"/>
</dbReference>
<dbReference type="RefSeq" id="WP_149300497.1">
    <property type="nucleotide sequence ID" value="NZ_VTWH01000002.1"/>
</dbReference>
<dbReference type="FunFam" id="1.10.10.10:FF:000001">
    <property type="entry name" value="LysR family transcriptional regulator"/>
    <property type="match status" value="1"/>
</dbReference>
<evidence type="ECO:0000313" key="7">
    <source>
        <dbReference type="Proteomes" id="UP000324738"/>
    </source>
</evidence>
<comment type="similarity">
    <text evidence="1">Belongs to the LysR transcriptional regulatory family.</text>
</comment>
<dbReference type="SUPFAM" id="SSF46785">
    <property type="entry name" value="Winged helix' DNA-binding domain"/>
    <property type="match status" value="1"/>
</dbReference>
<evidence type="ECO:0000259" key="5">
    <source>
        <dbReference type="PROSITE" id="PS50931"/>
    </source>
</evidence>
<organism evidence="6 7">
    <name type="scientific">Aureimonas fodinaquatilis</name>
    <dbReference type="NCBI Taxonomy" id="2565783"/>
    <lineage>
        <taxon>Bacteria</taxon>
        <taxon>Pseudomonadati</taxon>
        <taxon>Pseudomonadota</taxon>
        <taxon>Alphaproteobacteria</taxon>
        <taxon>Hyphomicrobiales</taxon>
        <taxon>Aurantimonadaceae</taxon>
        <taxon>Aureimonas</taxon>
    </lineage>
</organism>
<dbReference type="GO" id="GO:0003700">
    <property type="term" value="F:DNA-binding transcription factor activity"/>
    <property type="evidence" value="ECO:0007669"/>
    <property type="project" value="InterPro"/>
</dbReference>
<dbReference type="Gene3D" id="1.10.10.10">
    <property type="entry name" value="Winged helix-like DNA-binding domain superfamily/Winged helix DNA-binding domain"/>
    <property type="match status" value="1"/>
</dbReference>
<protein>
    <submittedName>
        <fullName evidence="6">LysR family transcriptional regulator</fullName>
    </submittedName>
</protein>